<dbReference type="PANTHER" id="PTHR22950">
    <property type="entry name" value="AMINO ACID TRANSPORTER"/>
    <property type="match status" value="1"/>
</dbReference>
<dbReference type="OrthoDB" id="655540at2759"/>
<protein>
    <recommendedName>
        <fullName evidence="8">Amino acid transporter transmembrane domain-containing protein</fullName>
    </recommendedName>
</protein>
<evidence type="ECO:0000256" key="2">
    <source>
        <dbReference type="ARBA" id="ARBA00008066"/>
    </source>
</evidence>
<comment type="caution">
    <text evidence="9">The sequence shown here is derived from an EMBL/GenBank/DDBJ whole genome shotgun (WGS) entry which is preliminary data.</text>
</comment>
<accession>A0A9P5HHH8</accession>
<feature type="transmembrane region" description="Helical" evidence="7">
    <location>
        <begin position="118"/>
        <end position="139"/>
    </location>
</feature>
<dbReference type="Pfam" id="PF01490">
    <property type="entry name" value="Aa_trans"/>
    <property type="match status" value="1"/>
</dbReference>
<proteinExistence type="inferred from homology"/>
<feature type="transmembrane region" description="Helical" evidence="7">
    <location>
        <begin position="189"/>
        <end position="210"/>
    </location>
</feature>
<evidence type="ECO:0000256" key="6">
    <source>
        <dbReference type="SAM" id="MobiDB-lite"/>
    </source>
</evidence>
<keyword evidence="5 7" id="KW-0472">Membrane</keyword>
<evidence type="ECO:0000256" key="5">
    <source>
        <dbReference type="ARBA" id="ARBA00023136"/>
    </source>
</evidence>
<evidence type="ECO:0000313" key="10">
    <source>
        <dbReference type="Proteomes" id="UP000722485"/>
    </source>
</evidence>
<name>A0A9P5HHH8_9HYPO</name>
<dbReference type="PANTHER" id="PTHR22950:SF8">
    <property type="entry name" value="AMINO ACID TRANSPORTER (EUROFUNG)"/>
    <property type="match status" value="1"/>
</dbReference>
<dbReference type="InterPro" id="IPR013057">
    <property type="entry name" value="AA_transpt_TM"/>
</dbReference>
<keyword evidence="3 7" id="KW-0812">Transmembrane</keyword>
<evidence type="ECO:0000256" key="1">
    <source>
        <dbReference type="ARBA" id="ARBA00004141"/>
    </source>
</evidence>
<feature type="transmembrane region" description="Helical" evidence="7">
    <location>
        <begin position="53"/>
        <end position="69"/>
    </location>
</feature>
<sequence>MATIEKPTHKSWGGGGPEMAMKKPGIKPGPNDDSEKSIEEGEAQFHRLGWKRLALILIVEAIALGSLSLPSAFAILGMVPGVLMCVFLGLAAMQASYTIGEVKLKFPHAKHYVEIGRLMMGSFGYHLFSVAFVIQLILVVGSHCLTGKIAFTTITESDICSLVFGVVSMVILLLLAIPPSFSEIAILGYVDFASIIIAIGVTMIVTGIQSSNQPGGLSAVPWSAWPKADLSFREAFSAVTNIVFAYAFAIAQPSFMDELHTPSDFKKSIQTVAIVEIAIYTLTGAIIYAFVGQDVQSPALLSAGPLLARVVFGIAFPVIFISGSINITVVCRYIHGQIYQNSAARYVNTRKGWATWLVLVGLTSVFAWVVSEAIPIFSDLLSIISALFVSGFSYYIPPIMWFVLLKEGKWYEKKNLAASISNAIVFVIGIVVFSCGTYASIAGLITKFRNGAVGTPFTCATN</sequence>
<evidence type="ECO:0000256" key="4">
    <source>
        <dbReference type="ARBA" id="ARBA00022989"/>
    </source>
</evidence>
<dbReference type="Proteomes" id="UP000722485">
    <property type="component" value="Unassembled WGS sequence"/>
</dbReference>
<feature type="transmembrane region" description="Helical" evidence="7">
    <location>
        <begin position="383"/>
        <end position="404"/>
    </location>
</feature>
<organism evidence="9 10">
    <name type="scientific">Cylindrodendrum hubeiense</name>
    <dbReference type="NCBI Taxonomy" id="595255"/>
    <lineage>
        <taxon>Eukaryota</taxon>
        <taxon>Fungi</taxon>
        <taxon>Dikarya</taxon>
        <taxon>Ascomycota</taxon>
        <taxon>Pezizomycotina</taxon>
        <taxon>Sordariomycetes</taxon>
        <taxon>Hypocreomycetidae</taxon>
        <taxon>Hypocreales</taxon>
        <taxon>Nectriaceae</taxon>
        <taxon>Cylindrodendrum</taxon>
    </lineage>
</organism>
<feature type="transmembrane region" description="Helical" evidence="7">
    <location>
        <begin position="75"/>
        <end position="97"/>
    </location>
</feature>
<dbReference type="AlphaFoldDB" id="A0A9P5HHH8"/>
<dbReference type="GO" id="GO:0016020">
    <property type="term" value="C:membrane"/>
    <property type="evidence" value="ECO:0007669"/>
    <property type="project" value="UniProtKB-SubCell"/>
</dbReference>
<feature type="transmembrane region" description="Helical" evidence="7">
    <location>
        <begin position="416"/>
        <end position="441"/>
    </location>
</feature>
<feature type="transmembrane region" description="Helical" evidence="7">
    <location>
        <begin position="159"/>
        <end position="177"/>
    </location>
</feature>
<comment type="subcellular location">
    <subcellularLocation>
        <location evidence="1">Membrane</location>
        <topology evidence="1">Multi-pass membrane protein</topology>
    </subcellularLocation>
</comment>
<feature type="transmembrane region" description="Helical" evidence="7">
    <location>
        <begin position="311"/>
        <end position="334"/>
    </location>
</feature>
<dbReference type="EMBL" id="JAANBB010000004">
    <property type="protein sequence ID" value="KAF7557572.1"/>
    <property type="molecule type" value="Genomic_DNA"/>
</dbReference>
<feature type="region of interest" description="Disordered" evidence="6">
    <location>
        <begin position="1"/>
        <end position="36"/>
    </location>
</feature>
<feature type="transmembrane region" description="Helical" evidence="7">
    <location>
        <begin position="354"/>
        <end position="377"/>
    </location>
</feature>
<reference evidence="9" key="1">
    <citation type="submission" date="2020-03" db="EMBL/GenBank/DDBJ databases">
        <title>Draft Genome Sequence of Cylindrodendrum hubeiense.</title>
        <authorList>
            <person name="Buettner E."/>
            <person name="Kellner H."/>
        </authorList>
    </citation>
    <scope>NUCLEOTIDE SEQUENCE</scope>
    <source>
        <strain evidence="9">IHI 201604</strain>
    </source>
</reference>
<feature type="transmembrane region" description="Helical" evidence="7">
    <location>
        <begin position="272"/>
        <end position="291"/>
    </location>
</feature>
<comment type="similarity">
    <text evidence="2">Belongs to the amino acid/polyamine transporter 2 family.</text>
</comment>
<keyword evidence="4 7" id="KW-1133">Transmembrane helix</keyword>
<feature type="transmembrane region" description="Helical" evidence="7">
    <location>
        <begin position="230"/>
        <end position="251"/>
    </location>
</feature>
<evidence type="ECO:0000313" key="9">
    <source>
        <dbReference type="EMBL" id="KAF7557572.1"/>
    </source>
</evidence>
<dbReference type="GO" id="GO:0015179">
    <property type="term" value="F:L-amino acid transmembrane transporter activity"/>
    <property type="evidence" value="ECO:0007669"/>
    <property type="project" value="TreeGrafter"/>
</dbReference>
<keyword evidence="10" id="KW-1185">Reference proteome</keyword>
<feature type="domain" description="Amino acid transporter transmembrane" evidence="8">
    <location>
        <begin position="47"/>
        <end position="441"/>
    </location>
</feature>
<gene>
    <name evidence="9" type="ORF">G7Z17_g608</name>
</gene>
<evidence type="ECO:0000256" key="3">
    <source>
        <dbReference type="ARBA" id="ARBA00022692"/>
    </source>
</evidence>
<evidence type="ECO:0000259" key="8">
    <source>
        <dbReference type="Pfam" id="PF01490"/>
    </source>
</evidence>
<evidence type="ECO:0000256" key="7">
    <source>
        <dbReference type="SAM" id="Phobius"/>
    </source>
</evidence>